<name>A0A1E1JY02_9HELO</name>
<dbReference type="Proteomes" id="UP000178912">
    <property type="component" value="Unassembled WGS sequence"/>
</dbReference>
<dbReference type="CDD" id="cd22849">
    <property type="entry name" value="NuzM"/>
    <property type="match status" value="1"/>
</dbReference>
<organism evidence="2 3">
    <name type="scientific">Rhynchosporium agropyri</name>
    <dbReference type="NCBI Taxonomy" id="914238"/>
    <lineage>
        <taxon>Eukaryota</taxon>
        <taxon>Fungi</taxon>
        <taxon>Dikarya</taxon>
        <taxon>Ascomycota</taxon>
        <taxon>Pezizomycotina</taxon>
        <taxon>Leotiomycetes</taxon>
        <taxon>Helotiales</taxon>
        <taxon>Ploettnerulaceae</taxon>
        <taxon>Rhynchosporium</taxon>
    </lineage>
</organism>
<dbReference type="InterPro" id="IPR016813">
    <property type="entry name" value="NADH_Ub_cplx-1_21kDa"/>
</dbReference>
<dbReference type="OrthoDB" id="2093493at2759"/>
<keyword evidence="3" id="KW-1185">Reference proteome</keyword>
<evidence type="ECO:0000313" key="2">
    <source>
        <dbReference type="EMBL" id="CZS90611.1"/>
    </source>
</evidence>
<dbReference type="PANTHER" id="PTHR37325:SF1">
    <property type="entry name" value="OXIDOREDUCTASE 21 KDA SUBUNIT, PUTATIVE (AFU_ORTHOLOGUE AFUA_4G05910)-RELATED"/>
    <property type="match status" value="1"/>
</dbReference>
<dbReference type="PIRSF" id="PIRSF022976">
    <property type="entry name" value="NADH_Oxi_21kDa"/>
    <property type="match status" value="1"/>
</dbReference>
<proteinExistence type="predicted"/>
<reference evidence="3" key="1">
    <citation type="submission" date="2016-03" db="EMBL/GenBank/DDBJ databases">
        <authorList>
            <person name="Guldener U."/>
        </authorList>
    </citation>
    <scope>NUCLEOTIDE SEQUENCE [LARGE SCALE GENOMIC DNA]</scope>
    <source>
        <strain evidence="3">04CH-RAC-A.6.1</strain>
    </source>
</reference>
<dbReference type="EMBL" id="FJUX01000005">
    <property type="protein sequence ID" value="CZS90611.1"/>
    <property type="molecule type" value="Genomic_DNA"/>
</dbReference>
<protein>
    <submittedName>
        <fullName evidence="2">Probable NADH dehydrogenase (Ubiquinone) 29/21K chain</fullName>
    </submittedName>
</protein>
<keyword evidence="2" id="KW-0830">Ubiquinone</keyword>
<sequence>MSSTTVAKVVSGAQRVMPVSSKYTVQSTGIWERIRRALAIAPERSNGVPLKQYRNPPPGSNEPFSFEDPVTLPAGDIAGNPYWKRDSRRSYPQLSFVTQGDVVGLLSLGSKSAPKKELIGEEGSKQLVSVKEVGEKGLASYFETSGKEATLAQLGRDGLPPLPSGMSLKKGQDKYSLTAENAYPAEYPCRTFQ</sequence>
<dbReference type="PANTHER" id="PTHR37325">
    <property type="entry name" value="OXIDOREDUCTASE 21 KDA SUBUNIT, PUTATIVE (AFU_ORTHOLOGUE AFUA_4G05910)-RELATED"/>
    <property type="match status" value="1"/>
</dbReference>
<gene>
    <name evidence="2" type="ORF">RAG0_01634</name>
</gene>
<evidence type="ECO:0000313" key="3">
    <source>
        <dbReference type="Proteomes" id="UP000178912"/>
    </source>
</evidence>
<dbReference type="AlphaFoldDB" id="A0A1E1JY02"/>
<accession>A0A1E1JY02</accession>
<evidence type="ECO:0000256" key="1">
    <source>
        <dbReference type="SAM" id="MobiDB-lite"/>
    </source>
</evidence>
<feature type="region of interest" description="Disordered" evidence="1">
    <location>
        <begin position="49"/>
        <end position="70"/>
    </location>
</feature>